<name>G2QXQ0_THETT</name>
<dbReference type="EMBL" id="CP003009">
    <property type="protein sequence ID" value="AEO62368.1"/>
    <property type="molecule type" value="Genomic_DNA"/>
</dbReference>
<dbReference type="HOGENOM" id="CLU_1750957_0_0_1"/>
<reference evidence="1 2" key="1">
    <citation type="journal article" date="2011" name="Nat. Biotechnol.">
        <title>Comparative genomic analysis of the thermophilic biomass-degrading fungi Myceliophthora thermophila and Thielavia terrestris.</title>
        <authorList>
            <person name="Berka R.M."/>
            <person name="Grigoriev I.V."/>
            <person name="Otillar R."/>
            <person name="Salamov A."/>
            <person name="Grimwood J."/>
            <person name="Reid I."/>
            <person name="Ishmael N."/>
            <person name="John T."/>
            <person name="Darmond C."/>
            <person name="Moisan M.-C."/>
            <person name="Henrissat B."/>
            <person name="Coutinho P.M."/>
            <person name="Lombard V."/>
            <person name="Natvig D.O."/>
            <person name="Lindquist E."/>
            <person name="Schmutz J."/>
            <person name="Lucas S."/>
            <person name="Harris P."/>
            <person name="Powlowski J."/>
            <person name="Bellemare A."/>
            <person name="Taylor D."/>
            <person name="Butler G."/>
            <person name="de Vries R.P."/>
            <person name="Allijn I.E."/>
            <person name="van den Brink J."/>
            <person name="Ushinsky S."/>
            <person name="Storms R."/>
            <person name="Powell A.J."/>
            <person name="Paulsen I.T."/>
            <person name="Elbourne L.D.H."/>
            <person name="Baker S.E."/>
            <person name="Magnuson J."/>
            <person name="LaBoissiere S."/>
            <person name="Clutterbuck A.J."/>
            <person name="Martinez D."/>
            <person name="Wogulis M."/>
            <person name="de Leon A.L."/>
            <person name="Rey M.W."/>
            <person name="Tsang A."/>
        </authorList>
    </citation>
    <scope>NUCLEOTIDE SEQUENCE [LARGE SCALE GENOMIC DNA]</scope>
    <source>
        <strain evidence="2">ATCC 38088 / NRRL 8126</strain>
    </source>
</reference>
<dbReference type="AlphaFoldDB" id="G2QXQ0"/>
<protein>
    <submittedName>
        <fullName evidence="1">Uncharacterized protein</fullName>
    </submittedName>
</protein>
<organism evidence="1 2">
    <name type="scientific">Thermothielavioides terrestris (strain ATCC 38088 / NRRL 8126)</name>
    <name type="common">Thielavia terrestris</name>
    <dbReference type="NCBI Taxonomy" id="578455"/>
    <lineage>
        <taxon>Eukaryota</taxon>
        <taxon>Fungi</taxon>
        <taxon>Dikarya</taxon>
        <taxon>Ascomycota</taxon>
        <taxon>Pezizomycotina</taxon>
        <taxon>Sordariomycetes</taxon>
        <taxon>Sordariomycetidae</taxon>
        <taxon>Sordariales</taxon>
        <taxon>Chaetomiaceae</taxon>
        <taxon>Thermothielavioides</taxon>
        <taxon>Thermothielavioides terrestris</taxon>
    </lineage>
</organism>
<gene>
    <name evidence="1" type="ORF">THITE_2125046</name>
</gene>
<dbReference type="Proteomes" id="UP000008181">
    <property type="component" value="Chromosome 1"/>
</dbReference>
<accession>G2QXQ0</accession>
<evidence type="ECO:0000313" key="2">
    <source>
        <dbReference type="Proteomes" id="UP000008181"/>
    </source>
</evidence>
<evidence type="ECO:0000313" key="1">
    <source>
        <dbReference type="EMBL" id="AEO62368.1"/>
    </source>
</evidence>
<proteinExistence type="predicted"/>
<dbReference type="KEGG" id="ttt:THITE_2125046"/>
<sequence>MGDPQWTEHVPQHYMAVSRKPADEHGVADRRRPNPELHASDVLQIRCLKETELACHARVLQTPIAVFRRLALSAQNSATDLDGRMEDRMFALTSICSRAGSSSLLATLSDVQHPLALALQRNTAGPLDRRDFAVSRKAEAFGIPRKAGF</sequence>
<keyword evidence="2" id="KW-1185">Reference proteome</keyword>
<dbReference type="GeneID" id="11521569"/>
<dbReference type="RefSeq" id="XP_003648704.1">
    <property type="nucleotide sequence ID" value="XM_003648656.1"/>
</dbReference>